<feature type="region of interest" description="Disordered" evidence="1">
    <location>
        <begin position="142"/>
        <end position="181"/>
    </location>
</feature>
<evidence type="ECO:0000256" key="1">
    <source>
        <dbReference type="SAM" id="MobiDB-lite"/>
    </source>
</evidence>
<gene>
    <name evidence="2" type="ORF">PTTG_12394</name>
</gene>
<protein>
    <submittedName>
        <fullName evidence="2 3">Uncharacterized protein</fullName>
    </submittedName>
</protein>
<sequence length="181" mass="20300">ECCCDSWCDTRDGWWLAHSAKSASHCTHSPYSANRLPMASPTLRNARTSPDLRTAELEHRPPMIPAGAQVLVTLDIDAAYFVDLSGSTSPAAIKERIYAKLGIYDDDHASFRISRCRAGQPLGQPLDDWQLWDMSMRAARESDPPMLVVRSSPAQSEPAHPQHHPQHPHPHPHQPAYHRHH</sequence>
<reference evidence="3" key="4">
    <citation type="submission" date="2025-05" db="UniProtKB">
        <authorList>
            <consortium name="EnsemblFungi"/>
        </authorList>
    </citation>
    <scope>IDENTIFICATION</scope>
    <source>
        <strain evidence="3">isolate 1-1 / race 1 (BBBD)</strain>
    </source>
</reference>
<dbReference type="EnsemblFungi" id="PTTG_12394-t43_1">
    <property type="protein sequence ID" value="PTTG_12394-t43_1-p1"/>
    <property type="gene ID" value="PTTG_12394"/>
</dbReference>
<evidence type="ECO:0000313" key="2">
    <source>
        <dbReference type="EMBL" id="OAV91676.1"/>
    </source>
</evidence>
<dbReference type="Proteomes" id="UP000005240">
    <property type="component" value="Unassembled WGS sequence"/>
</dbReference>
<evidence type="ECO:0000313" key="3">
    <source>
        <dbReference type="EnsemblFungi" id="PTTG_12394-t43_1-p1"/>
    </source>
</evidence>
<dbReference type="STRING" id="630390.A0A180GG16"/>
<dbReference type="EMBL" id="ADAS02000077">
    <property type="protein sequence ID" value="OAV91676.1"/>
    <property type="molecule type" value="Genomic_DNA"/>
</dbReference>
<proteinExistence type="predicted"/>
<reference evidence="2" key="2">
    <citation type="submission" date="2016-05" db="EMBL/GenBank/DDBJ databases">
        <title>Comparative analysis highlights variable genome content of wheat rusts and divergence of the mating loci.</title>
        <authorList>
            <person name="Cuomo C.A."/>
            <person name="Bakkeren G."/>
            <person name="Szabo L."/>
            <person name="Khalil H."/>
            <person name="Joly D."/>
            <person name="Goldberg J."/>
            <person name="Young S."/>
            <person name="Zeng Q."/>
            <person name="Fellers J."/>
        </authorList>
    </citation>
    <scope>NUCLEOTIDE SEQUENCE [LARGE SCALE GENOMIC DNA]</scope>
    <source>
        <strain evidence="2">1-1 BBBD Race 1</strain>
    </source>
</reference>
<dbReference type="OrthoDB" id="339325at2759"/>
<evidence type="ECO:0000313" key="4">
    <source>
        <dbReference type="Proteomes" id="UP000005240"/>
    </source>
</evidence>
<keyword evidence="4" id="KW-1185">Reference proteome</keyword>
<feature type="compositionally biased region" description="Basic residues" evidence="1">
    <location>
        <begin position="161"/>
        <end position="181"/>
    </location>
</feature>
<feature type="non-terminal residue" evidence="2">
    <location>
        <position position="181"/>
    </location>
</feature>
<dbReference type="AlphaFoldDB" id="A0A180GG16"/>
<dbReference type="VEuPathDB" id="FungiDB:PTTG_12394"/>
<organism evidence="2">
    <name type="scientific">Puccinia triticina (isolate 1-1 / race 1 (BBBD))</name>
    <name type="common">Brown leaf rust fungus</name>
    <dbReference type="NCBI Taxonomy" id="630390"/>
    <lineage>
        <taxon>Eukaryota</taxon>
        <taxon>Fungi</taxon>
        <taxon>Dikarya</taxon>
        <taxon>Basidiomycota</taxon>
        <taxon>Pucciniomycotina</taxon>
        <taxon>Pucciniomycetes</taxon>
        <taxon>Pucciniales</taxon>
        <taxon>Pucciniaceae</taxon>
        <taxon>Puccinia</taxon>
    </lineage>
</organism>
<reference evidence="2" key="1">
    <citation type="submission" date="2009-11" db="EMBL/GenBank/DDBJ databases">
        <authorList>
            <consortium name="The Broad Institute Genome Sequencing Platform"/>
            <person name="Ward D."/>
            <person name="Feldgarden M."/>
            <person name="Earl A."/>
            <person name="Young S.K."/>
            <person name="Zeng Q."/>
            <person name="Koehrsen M."/>
            <person name="Alvarado L."/>
            <person name="Berlin A."/>
            <person name="Bochicchio J."/>
            <person name="Borenstein D."/>
            <person name="Chapman S.B."/>
            <person name="Chen Z."/>
            <person name="Engels R."/>
            <person name="Freedman E."/>
            <person name="Gellesch M."/>
            <person name="Goldberg J."/>
            <person name="Griggs A."/>
            <person name="Gujja S."/>
            <person name="Heilman E."/>
            <person name="Heiman D."/>
            <person name="Hepburn T."/>
            <person name="Howarth C."/>
            <person name="Jen D."/>
            <person name="Larson L."/>
            <person name="Lewis B."/>
            <person name="Mehta T."/>
            <person name="Park D."/>
            <person name="Pearson M."/>
            <person name="Roberts A."/>
            <person name="Saif S."/>
            <person name="Shea T."/>
            <person name="Shenoy N."/>
            <person name="Sisk P."/>
            <person name="Stolte C."/>
            <person name="Sykes S."/>
            <person name="Thomson T."/>
            <person name="Walk T."/>
            <person name="White J."/>
            <person name="Yandava C."/>
            <person name="Izard J."/>
            <person name="Baranova O.V."/>
            <person name="Blanton J.M."/>
            <person name="Tanner A.C."/>
            <person name="Dewhirst F.E."/>
            <person name="Haas B."/>
            <person name="Nusbaum C."/>
            <person name="Birren B."/>
        </authorList>
    </citation>
    <scope>NUCLEOTIDE SEQUENCE [LARGE SCALE GENOMIC DNA]</scope>
    <source>
        <strain evidence="2">1-1 BBBD Race 1</strain>
    </source>
</reference>
<name>A0A180GG16_PUCT1</name>
<accession>A0A180GG16</accession>
<reference evidence="3 4" key="3">
    <citation type="journal article" date="2017" name="G3 (Bethesda)">
        <title>Comparative analysis highlights variable genome content of wheat rusts and divergence of the mating loci.</title>
        <authorList>
            <person name="Cuomo C.A."/>
            <person name="Bakkeren G."/>
            <person name="Khalil H.B."/>
            <person name="Panwar V."/>
            <person name="Joly D."/>
            <person name="Linning R."/>
            <person name="Sakthikumar S."/>
            <person name="Song X."/>
            <person name="Adiconis X."/>
            <person name="Fan L."/>
            <person name="Goldberg J.M."/>
            <person name="Levin J.Z."/>
            <person name="Young S."/>
            <person name="Zeng Q."/>
            <person name="Anikster Y."/>
            <person name="Bruce M."/>
            <person name="Wang M."/>
            <person name="Yin C."/>
            <person name="McCallum B."/>
            <person name="Szabo L.J."/>
            <person name="Hulbert S."/>
            <person name="Chen X."/>
            <person name="Fellers J.P."/>
        </authorList>
    </citation>
    <scope>NUCLEOTIDE SEQUENCE</scope>
    <source>
        <strain evidence="4">Isolate 1-1 / race 1 (BBBD)</strain>
        <strain evidence="3">isolate 1-1 / race 1 (BBBD)</strain>
    </source>
</reference>
<feature type="non-terminal residue" evidence="2">
    <location>
        <position position="1"/>
    </location>
</feature>